<keyword evidence="2" id="KW-1185">Reference proteome</keyword>
<dbReference type="VEuPathDB" id="FungiDB:HpaG810724"/>
<dbReference type="HOGENOM" id="CLU_2042563_0_0_1"/>
<dbReference type="Proteomes" id="UP000011713">
    <property type="component" value="Unassembled WGS sequence"/>
</dbReference>
<proteinExistence type="predicted"/>
<dbReference type="AlphaFoldDB" id="M4BW23"/>
<protein>
    <submittedName>
        <fullName evidence="1">Uncharacterized protein</fullName>
    </submittedName>
</protein>
<reference evidence="2" key="1">
    <citation type="journal article" date="2010" name="Science">
        <title>Signatures of adaptation to obligate biotrophy in the Hyaloperonospora arabidopsidis genome.</title>
        <authorList>
            <person name="Baxter L."/>
            <person name="Tripathy S."/>
            <person name="Ishaque N."/>
            <person name="Boot N."/>
            <person name="Cabral A."/>
            <person name="Kemen E."/>
            <person name="Thines M."/>
            <person name="Ah-Fong A."/>
            <person name="Anderson R."/>
            <person name="Badejoko W."/>
            <person name="Bittner-Eddy P."/>
            <person name="Boore J.L."/>
            <person name="Chibucos M.C."/>
            <person name="Coates M."/>
            <person name="Dehal P."/>
            <person name="Delehaunty K."/>
            <person name="Dong S."/>
            <person name="Downton P."/>
            <person name="Dumas B."/>
            <person name="Fabro G."/>
            <person name="Fronick C."/>
            <person name="Fuerstenberg S.I."/>
            <person name="Fulton L."/>
            <person name="Gaulin E."/>
            <person name="Govers F."/>
            <person name="Hughes L."/>
            <person name="Humphray S."/>
            <person name="Jiang R.H."/>
            <person name="Judelson H."/>
            <person name="Kamoun S."/>
            <person name="Kyung K."/>
            <person name="Meijer H."/>
            <person name="Minx P."/>
            <person name="Morris P."/>
            <person name="Nelson J."/>
            <person name="Phuntumart V."/>
            <person name="Qutob D."/>
            <person name="Rehmany A."/>
            <person name="Rougon-Cardoso A."/>
            <person name="Ryden P."/>
            <person name="Torto-Alalibo T."/>
            <person name="Studholme D."/>
            <person name="Wang Y."/>
            <person name="Win J."/>
            <person name="Wood J."/>
            <person name="Clifton S.W."/>
            <person name="Rogers J."/>
            <person name="Van den Ackerveken G."/>
            <person name="Jones J.D."/>
            <person name="McDowell J.M."/>
            <person name="Beynon J."/>
            <person name="Tyler B.M."/>
        </authorList>
    </citation>
    <scope>NUCLEOTIDE SEQUENCE [LARGE SCALE GENOMIC DNA]</scope>
    <source>
        <strain evidence="2">Emoy2</strain>
    </source>
</reference>
<dbReference type="eggNOG" id="KOG4302">
    <property type="taxonomic scope" value="Eukaryota"/>
</dbReference>
<reference evidence="1" key="2">
    <citation type="submission" date="2015-06" db="UniProtKB">
        <authorList>
            <consortium name="EnsemblProtists"/>
        </authorList>
    </citation>
    <scope>IDENTIFICATION</scope>
    <source>
        <strain evidence="1">Emoy2</strain>
    </source>
</reference>
<dbReference type="InParanoid" id="M4BW23"/>
<evidence type="ECO:0000313" key="2">
    <source>
        <dbReference type="Proteomes" id="UP000011713"/>
    </source>
</evidence>
<sequence length="121" mass="13789">MKIESSVQSLVVDALAELDDLWQIIGLSEQEQLQEQQKLITSVENCCRVKVETWRNEVTIAKARVIELEKEVHRINVQLQGNDVRRNLIGKTLKTRQAGVEKLQAHLGRMDKKLGTTSELV</sequence>
<accession>M4BW23</accession>
<name>M4BW23_HYAAE</name>
<dbReference type="STRING" id="559515.M4BW23"/>
<organism evidence="1 2">
    <name type="scientific">Hyaloperonospora arabidopsidis (strain Emoy2)</name>
    <name type="common">Downy mildew agent</name>
    <name type="synonym">Peronospora arabidopsidis</name>
    <dbReference type="NCBI Taxonomy" id="559515"/>
    <lineage>
        <taxon>Eukaryota</taxon>
        <taxon>Sar</taxon>
        <taxon>Stramenopiles</taxon>
        <taxon>Oomycota</taxon>
        <taxon>Peronosporomycetes</taxon>
        <taxon>Peronosporales</taxon>
        <taxon>Peronosporaceae</taxon>
        <taxon>Hyaloperonospora</taxon>
    </lineage>
</organism>
<dbReference type="EMBL" id="JH597991">
    <property type="status" value="NOT_ANNOTATED_CDS"/>
    <property type="molecule type" value="Genomic_DNA"/>
</dbReference>
<dbReference type="EnsemblProtists" id="HpaT810724">
    <property type="protein sequence ID" value="HpaP810724"/>
    <property type="gene ID" value="HpaG810724"/>
</dbReference>
<evidence type="ECO:0000313" key="1">
    <source>
        <dbReference type="EnsemblProtists" id="HpaP810724"/>
    </source>
</evidence>
<dbReference type="OMA" id="MEANGRD"/>